<dbReference type="Proteomes" id="UP000051950">
    <property type="component" value="Unassembled WGS sequence"/>
</dbReference>
<reference evidence="1 2" key="1">
    <citation type="submission" date="2015-11" db="EMBL/GenBank/DDBJ databases">
        <title>Sequence of Pedobacter ginsenosidimutans.</title>
        <authorList>
            <person name="Carson E."/>
            <person name="Keyser V."/>
            <person name="Newman J."/>
            <person name="Miller J."/>
        </authorList>
    </citation>
    <scope>NUCLEOTIDE SEQUENCE [LARGE SCALE GENOMIC DNA]</scope>
    <source>
        <strain evidence="1 2">KACC 14530</strain>
    </source>
</reference>
<proteinExistence type="predicted"/>
<keyword evidence="2" id="KW-1185">Reference proteome</keyword>
<dbReference type="STRING" id="687842.ASU31_23575"/>
<dbReference type="AlphaFoldDB" id="A0A0T5VK66"/>
<dbReference type="EMBL" id="LMZQ01000038">
    <property type="protein sequence ID" value="KRT13605.1"/>
    <property type="molecule type" value="Genomic_DNA"/>
</dbReference>
<name>A0A0T5VK66_9SPHI</name>
<sequence>MYLSKMIFLFDLRNEETRNEELQKKLQVSINTKVESQLPILSKKIQSTQIVYFLALIDHRILVSYILNKTFLDYKLKK</sequence>
<evidence type="ECO:0000313" key="2">
    <source>
        <dbReference type="Proteomes" id="UP000051950"/>
    </source>
</evidence>
<evidence type="ECO:0000313" key="1">
    <source>
        <dbReference type="EMBL" id="KRT13605.1"/>
    </source>
</evidence>
<accession>A0A0T5VK66</accession>
<gene>
    <name evidence="1" type="ORF">ASU31_23575</name>
</gene>
<organism evidence="1 2">
    <name type="scientific">Pedobacter ginsenosidimutans</name>
    <dbReference type="NCBI Taxonomy" id="687842"/>
    <lineage>
        <taxon>Bacteria</taxon>
        <taxon>Pseudomonadati</taxon>
        <taxon>Bacteroidota</taxon>
        <taxon>Sphingobacteriia</taxon>
        <taxon>Sphingobacteriales</taxon>
        <taxon>Sphingobacteriaceae</taxon>
        <taxon>Pedobacter</taxon>
    </lineage>
</organism>
<comment type="caution">
    <text evidence="1">The sequence shown here is derived from an EMBL/GenBank/DDBJ whole genome shotgun (WGS) entry which is preliminary data.</text>
</comment>
<protein>
    <submittedName>
        <fullName evidence="1">Uncharacterized protein</fullName>
    </submittedName>
</protein>